<evidence type="ECO:0000256" key="1">
    <source>
        <dbReference type="ARBA" id="ARBA00023015"/>
    </source>
</evidence>
<protein>
    <submittedName>
        <fullName evidence="5">Regulatory protein ArsR</fullName>
    </submittedName>
</protein>
<dbReference type="PANTHER" id="PTHR33154">
    <property type="entry name" value="TRANSCRIPTIONAL REGULATOR, ARSR FAMILY"/>
    <property type="match status" value="1"/>
</dbReference>
<dbReference type="GeneID" id="83010813"/>
<keyword evidence="1" id="KW-0805">Transcription regulation</keyword>
<evidence type="ECO:0000313" key="5">
    <source>
        <dbReference type="EMBL" id="CUO65854.1"/>
    </source>
</evidence>
<dbReference type="RefSeq" id="WP_042395022.1">
    <property type="nucleotide sequence ID" value="NZ_CYYT01000024.1"/>
</dbReference>
<dbReference type="OrthoDB" id="9798835at2"/>
<dbReference type="CDD" id="cd00090">
    <property type="entry name" value="HTH_ARSR"/>
    <property type="match status" value="1"/>
</dbReference>
<evidence type="ECO:0000259" key="4">
    <source>
        <dbReference type="PROSITE" id="PS50987"/>
    </source>
</evidence>
<reference evidence="5 6" key="1">
    <citation type="submission" date="2015-09" db="EMBL/GenBank/DDBJ databases">
        <authorList>
            <consortium name="Pathogen Informatics"/>
        </authorList>
    </citation>
    <scope>NUCLEOTIDE SEQUENCE [LARGE SCALE GENOMIC DNA]</scope>
    <source>
        <strain evidence="5 6">2789STDY5834855</strain>
    </source>
</reference>
<dbReference type="Proteomes" id="UP000095558">
    <property type="component" value="Unassembled WGS sequence"/>
</dbReference>
<dbReference type="Pfam" id="PF01022">
    <property type="entry name" value="HTH_5"/>
    <property type="match status" value="1"/>
</dbReference>
<dbReference type="PROSITE" id="PS50987">
    <property type="entry name" value="HTH_ARSR_2"/>
    <property type="match status" value="1"/>
</dbReference>
<gene>
    <name evidence="5" type="primary">cmtR</name>
    <name evidence="5" type="ORF">ERS852470_02980</name>
</gene>
<dbReference type="GO" id="GO:0003677">
    <property type="term" value="F:DNA binding"/>
    <property type="evidence" value="ECO:0007669"/>
    <property type="project" value="UniProtKB-KW"/>
</dbReference>
<evidence type="ECO:0000256" key="2">
    <source>
        <dbReference type="ARBA" id="ARBA00023125"/>
    </source>
</evidence>
<evidence type="ECO:0000313" key="6">
    <source>
        <dbReference type="Proteomes" id="UP000095558"/>
    </source>
</evidence>
<dbReference type="NCBIfam" id="NF033788">
    <property type="entry name" value="HTH_metalloreg"/>
    <property type="match status" value="1"/>
</dbReference>
<dbReference type="EMBL" id="CYZV01000037">
    <property type="protein sequence ID" value="CUO65854.1"/>
    <property type="molecule type" value="Genomic_DNA"/>
</dbReference>
<keyword evidence="2" id="KW-0238">DNA-binding</keyword>
<name>A0A174GN57_9CLOT</name>
<dbReference type="PRINTS" id="PR00778">
    <property type="entry name" value="HTHARSR"/>
</dbReference>
<dbReference type="InterPro" id="IPR001845">
    <property type="entry name" value="HTH_ArsR_DNA-bd_dom"/>
</dbReference>
<dbReference type="InterPro" id="IPR036390">
    <property type="entry name" value="WH_DNA-bd_sf"/>
</dbReference>
<dbReference type="InterPro" id="IPR036388">
    <property type="entry name" value="WH-like_DNA-bd_sf"/>
</dbReference>
<dbReference type="GO" id="GO:0003700">
    <property type="term" value="F:DNA-binding transcription factor activity"/>
    <property type="evidence" value="ECO:0007669"/>
    <property type="project" value="InterPro"/>
</dbReference>
<keyword evidence="3" id="KW-0804">Transcription</keyword>
<accession>A0A174GN57</accession>
<dbReference type="InterPro" id="IPR011991">
    <property type="entry name" value="ArsR-like_HTH"/>
</dbReference>
<evidence type="ECO:0000256" key="3">
    <source>
        <dbReference type="ARBA" id="ARBA00023163"/>
    </source>
</evidence>
<dbReference type="Gene3D" id="1.10.10.10">
    <property type="entry name" value="Winged helix-like DNA-binding domain superfamily/Winged helix DNA-binding domain"/>
    <property type="match status" value="1"/>
</dbReference>
<dbReference type="SUPFAM" id="SSF46785">
    <property type="entry name" value="Winged helix' DNA-binding domain"/>
    <property type="match status" value="1"/>
</dbReference>
<proteinExistence type="predicted"/>
<dbReference type="SMART" id="SM00418">
    <property type="entry name" value="HTH_ARSR"/>
    <property type="match status" value="1"/>
</dbReference>
<sequence>MNEKIKIFKAIGDETRVKILILLSNRNICAKGIAKHLEISEAAVSQHIKILKEANIIIAYKQGYYVMYELNEKVLEEAIGFINLLIHKNTDLISNEYNFNIEEANTARCKRGCKSMKGCCKNKIKEE</sequence>
<dbReference type="AlphaFoldDB" id="A0A174GN57"/>
<organism evidence="5 6">
    <name type="scientific">Clostridium disporicum</name>
    <dbReference type="NCBI Taxonomy" id="84024"/>
    <lineage>
        <taxon>Bacteria</taxon>
        <taxon>Bacillati</taxon>
        <taxon>Bacillota</taxon>
        <taxon>Clostridia</taxon>
        <taxon>Eubacteriales</taxon>
        <taxon>Clostridiaceae</taxon>
        <taxon>Clostridium</taxon>
    </lineage>
</organism>
<feature type="domain" description="HTH arsR-type" evidence="4">
    <location>
        <begin position="1"/>
        <end position="90"/>
    </location>
</feature>
<dbReference type="InterPro" id="IPR051081">
    <property type="entry name" value="HTH_MetalResp_TranReg"/>
</dbReference>
<dbReference type="PANTHER" id="PTHR33154:SF35">
    <property type="entry name" value="TRANSCRIPTIONAL REGULATOR, ARSR FAMILY"/>
    <property type="match status" value="1"/>
</dbReference>